<dbReference type="EMBL" id="JAAIUW010000003">
    <property type="protein sequence ID" value="KAF7838007.1"/>
    <property type="molecule type" value="Genomic_DNA"/>
</dbReference>
<dbReference type="Proteomes" id="UP000634136">
    <property type="component" value="Unassembled WGS sequence"/>
</dbReference>
<evidence type="ECO:0000256" key="5">
    <source>
        <dbReference type="ARBA" id="ARBA00022577"/>
    </source>
</evidence>
<keyword evidence="5 9" id="KW-0295">Fungicide</keyword>
<evidence type="ECO:0000256" key="2">
    <source>
        <dbReference type="ARBA" id="ARBA00006722"/>
    </source>
</evidence>
<evidence type="ECO:0000313" key="12">
    <source>
        <dbReference type="Proteomes" id="UP000634136"/>
    </source>
</evidence>
<protein>
    <recommendedName>
        <fullName evidence="9">Defensin-like protein</fullName>
    </recommendedName>
</protein>
<dbReference type="GO" id="GO:0005576">
    <property type="term" value="C:extracellular region"/>
    <property type="evidence" value="ECO:0007669"/>
    <property type="project" value="UniProtKB-SubCell"/>
</dbReference>
<sequence>MNMMVEVVEGGACTQALGACGAAGDCDERCRIKYQNGQGSCSLGLCTCYYNCGPSLGPTEIKSKSGLGPFGIERVEGNACSEAMGQCGPAGDCDKRCKAQYPGGEGSCDLNLCTCYYSCGPPPSPPGPERKCTGSAGFCTAQCGSECCNSECARKYNEVGMNMIAEVVEGDSCTKAFGECGPTGDCDERCRIQYQNGQGSCTLGLCICYYNCGPSLVPTEIKTNGKDGLGPGSPRRLL</sequence>
<keyword evidence="3 9" id="KW-0964">Secreted</keyword>
<keyword evidence="4 9" id="KW-0929">Antimicrobial</keyword>
<dbReference type="InterPro" id="IPR039641">
    <property type="entry name" value="LCR"/>
</dbReference>
<evidence type="ECO:0000256" key="8">
    <source>
        <dbReference type="ARBA" id="ARBA00023157"/>
    </source>
</evidence>
<feature type="domain" description="Knottins-like" evidence="10">
    <location>
        <begin position="79"/>
        <end position="119"/>
    </location>
</feature>
<evidence type="ECO:0000256" key="3">
    <source>
        <dbReference type="ARBA" id="ARBA00022525"/>
    </source>
</evidence>
<organism evidence="11 12">
    <name type="scientific">Senna tora</name>
    <dbReference type="NCBI Taxonomy" id="362788"/>
    <lineage>
        <taxon>Eukaryota</taxon>
        <taxon>Viridiplantae</taxon>
        <taxon>Streptophyta</taxon>
        <taxon>Embryophyta</taxon>
        <taxon>Tracheophyta</taxon>
        <taxon>Spermatophyta</taxon>
        <taxon>Magnoliopsida</taxon>
        <taxon>eudicotyledons</taxon>
        <taxon>Gunneridae</taxon>
        <taxon>Pentapetalae</taxon>
        <taxon>rosids</taxon>
        <taxon>fabids</taxon>
        <taxon>Fabales</taxon>
        <taxon>Fabaceae</taxon>
        <taxon>Caesalpinioideae</taxon>
        <taxon>Cassia clade</taxon>
        <taxon>Senna</taxon>
    </lineage>
</organism>
<evidence type="ECO:0000256" key="6">
    <source>
        <dbReference type="ARBA" id="ARBA00022729"/>
    </source>
</evidence>
<dbReference type="OrthoDB" id="993238at2759"/>
<comment type="similarity">
    <text evidence="2 9">Belongs to the DEFL family.</text>
</comment>
<accession>A0A835CGJ9</accession>
<comment type="caution">
    <text evidence="11">The sequence shown here is derived from an EMBL/GenBank/DDBJ whole genome shotgun (WGS) entry which is preliminary data.</text>
</comment>
<comment type="subcellular location">
    <subcellularLocation>
        <location evidence="1 9">Secreted</location>
    </subcellularLocation>
</comment>
<evidence type="ECO:0000259" key="10">
    <source>
        <dbReference type="SMART" id="SM00505"/>
    </source>
</evidence>
<name>A0A835CGJ9_9FABA</name>
<dbReference type="GO" id="GO:0031640">
    <property type="term" value="P:killing of cells of another organism"/>
    <property type="evidence" value="ECO:0007669"/>
    <property type="project" value="UniProtKB-UniRule"/>
</dbReference>
<evidence type="ECO:0000256" key="9">
    <source>
        <dbReference type="RuleBase" id="RU367109"/>
    </source>
</evidence>
<keyword evidence="8" id="KW-1015">Disulfide bond</keyword>
<evidence type="ECO:0000313" key="11">
    <source>
        <dbReference type="EMBL" id="KAF7838007.1"/>
    </source>
</evidence>
<reference evidence="11" key="1">
    <citation type="submission" date="2020-09" db="EMBL/GenBank/DDBJ databases">
        <title>Genome-Enabled Discovery of Anthraquinone Biosynthesis in Senna tora.</title>
        <authorList>
            <person name="Kang S.-H."/>
            <person name="Pandey R.P."/>
            <person name="Lee C.-M."/>
            <person name="Sim J.-S."/>
            <person name="Jeong J.-T."/>
            <person name="Choi B.-S."/>
            <person name="Jung M."/>
            <person name="Ginzburg D."/>
            <person name="Zhao K."/>
            <person name="Won S.Y."/>
            <person name="Oh T.-J."/>
            <person name="Yu Y."/>
            <person name="Kim N.-H."/>
            <person name="Lee O.R."/>
            <person name="Lee T.-H."/>
            <person name="Bashyal P."/>
            <person name="Kim T.-S."/>
            <person name="Lee W.-H."/>
            <person name="Kawkins C."/>
            <person name="Kim C.-K."/>
            <person name="Kim J.S."/>
            <person name="Ahn B.O."/>
            <person name="Rhee S.Y."/>
            <person name="Sohng J.K."/>
        </authorList>
    </citation>
    <scope>NUCLEOTIDE SEQUENCE</scope>
    <source>
        <tissue evidence="11">Leaf</tissue>
    </source>
</reference>
<evidence type="ECO:0000256" key="1">
    <source>
        <dbReference type="ARBA" id="ARBA00004613"/>
    </source>
</evidence>
<dbReference type="AlphaFoldDB" id="A0A835CGJ9"/>
<dbReference type="SMART" id="SM00505">
    <property type="entry name" value="Knot1"/>
    <property type="match status" value="3"/>
</dbReference>
<evidence type="ECO:0000256" key="7">
    <source>
        <dbReference type="ARBA" id="ARBA00022821"/>
    </source>
</evidence>
<keyword evidence="7 9" id="KW-0611">Plant defense</keyword>
<feature type="domain" description="Knottins-like" evidence="10">
    <location>
        <begin position="167"/>
        <end position="212"/>
    </location>
</feature>
<keyword evidence="6" id="KW-0732">Signal</keyword>
<dbReference type="GO" id="GO:0050832">
    <property type="term" value="P:defense response to fungus"/>
    <property type="evidence" value="ECO:0007669"/>
    <property type="project" value="UniProtKB-UniRule"/>
</dbReference>
<feature type="domain" description="Knottins-like" evidence="10">
    <location>
        <begin position="12"/>
        <end position="52"/>
    </location>
</feature>
<evidence type="ECO:0000256" key="4">
    <source>
        <dbReference type="ARBA" id="ARBA00022529"/>
    </source>
</evidence>
<dbReference type="InterPro" id="IPR003614">
    <property type="entry name" value="Knottins"/>
</dbReference>
<dbReference type="PANTHER" id="PTHR36788">
    <property type="entry name" value="DEFENSIN-LIKE PROTEIN 183"/>
    <property type="match status" value="1"/>
</dbReference>
<dbReference type="PANTHER" id="PTHR36788:SF2">
    <property type="entry name" value="DEFENSIN-LIKE PROTEIN 183"/>
    <property type="match status" value="1"/>
</dbReference>
<gene>
    <name evidence="11" type="ORF">G2W53_006489</name>
</gene>
<keyword evidence="12" id="KW-1185">Reference proteome</keyword>
<proteinExistence type="inferred from homology"/>